<reference evidence="2 3" key="1">
    <citation type="submission" date="2015-07" db="EMBL/GenBank/DDBJ databases">
        <title>Genome sequencing of Kibdelosporangium phytohabitans.</title>
        <authorList>
            <person name="Qin S."/>
            <person name="Xing K."/>
        </authorList>
    </citation>
    <scope>NUCLEOTIDE SEQUENCE [LARGE SCALE GENOMIC DNA]</scope>
    <source>
        <strain evidence="2 3">KLBMP1111</strain>
    </source>
</reference>
<dbReference type="Proteomes" id="UP000063699">
    <property type="component" value="Chromosome"/>
</dbReference>
<keyword evidence="1" id="KW-0732">Signal</keyword>
<gene>
    <name evidence="2" type="ORF">AOZ06_06345</name>
</gene>
<sequence length="99" mass="9507">MVKKAGLIAAVAAGLLMIGGPAFAGEPGSGGPGHHRPHGDVLIEEHAGPQVGLVNLQGIDVAKDINAAVNAGVCGTQALAIPVLSPVGVGNCASGGIDD</sequence>
<evidence type="ECO:0008006" key="4">
    <source>
        <dbReference type="Google" id="ProtNLM"/>
    </source>
</evidence>
<proteinExistence type="predicted"/>
<feature type="chain" id="PRO_5006035518" description="Chaplin domain-containing protein" evidence="1">
    <location>
        <begin position="25"/>
        <end position="99"/>
    </location>
</feature>
<dbReference type="KEGG" id="kphy:AOZ06_06345"/>
<evidence type="ECO:0000313" key="2">
    <source>
        <dbReference type="EMBL" id="ALG06594.1"/>
    </source>
</evidence>
<dbReference type="STRING" id="860235.AOZ06_06345"/>
<dbReference type="OrthoDB" id="3627717at2"/>
<keyword evidence="3" id="KW-1185">Reference proteome</keyword>
<accession>A0A0N9HUK4</accession>
<dbReference type="RefSeq" id="WP_054288567.1">
    <property type="nucleotide sequence ID" value="NZ_CP012752.1"/>
</dbReference>
<name>A0A0N9HUK4_9PSEU</name>
<dbReference type="AlphaFoldDB" id="A0A0N9HUK4"/>
<evidence type="ECO:0000313" key="3">
    <source>
        <dbReference type="Proteomes" id="UP000063699"/>
    </source>
</evidence>
<evidence type="ECO:0000256" key="1">
    <source>
        <dbReference type="SAM" id="SignalP"/>
    </source>
</evidence>
<organism evidence="2 3">
    <name type="scientific">Kibdelosporangium phytohabitans</name>
    <dbReference type="NCBI Taxonomy" id="860235"/>
    <lineage>
        <taxon>Bacteria</taxon>
        <taxon>Bacillati</taxon>
        <taxon>Actinomycetota</taxon>
        <taxon>Actinomycetes</taxon>
        <taxon>Pseudonocardiales</taxon>
        <taxon>Pseudonocardiaceae</taxon>
        <taxon>Kibdelosporangium</taxon>
    </lineage>
</organism>
<feature type="signal peptide" evidence="1">
    <location>
        <begin position="1"/>
        <end position="24"/>
    </location>
</feature>
<protein>
    <recommendedName>
        <fullName evidence="4">Chaplin domain-containing protein</fullName>
    </recommendedName>
</protein>
<dbReference type="EMBL" id="CP012752">
    <property type="protein sequence ID" value="ALG06594.1"/>
    <property type="molecule type" value="Genomic_DNA"/>
</dbReference>